<gene>
    <name evidence="11" type="primary">rnhA</name>
    <name evidence="13" type="ORF">2020</name>
</gene>
<evidence type="ECO:0000259" key="12">
    <source>
        <dbReference type="PROSITE" id="PS50879"/>
    </source>
</evidence>
<dbReference type="SUPFAM" id="SSF53098">
    <property type="entry name" value="Ribonuclease H-like"/>
    <property type="match status" value="1"/>
</dbReference>
<dbReference type="GO" id="GO:0003676">
    <property type="term" value="F:nucleic acid binding"/>
    <property type="evidence" value="ECO:0007669"/>
    <property type="project" value="InterPro"/>
</dbReference>
<comment type="subcellular location">
    <subcellularLocation>
        <location evidence="11">Cytoplasm</location>
    </subcellularLocation>
</comment>
<keyword evidence="6 11" id="KW-0540">Nuclease</keyword>
<keyword evidence="9 11" id="KW-0378">Hydrolase</keyword>
<dbReference type="AlphaFoldDB" id="A0A0E4GBW8"/>
<dbReference type="PANTHER" id="PTHR10642">
    <property type="entry name" value="RIBONUCLEASE H1"/>
    <property type="match status" value="1"/>
</dbReference>
<dbReference type="EC" id="3.1.26.4" evidence="5 11"/>
<feature type="binding site" evidence="11">
    <location>
        <position position="135"/>
    </location>
    <ligand>
        <name>Mg(2+)</name>
        <dbReference type="ChEBI" id="CHEBI:18420"/>
        <label>2</label>
    </ligand>
</feature>
<dbReference type="InterPro" id="IPR022892">
    <property type="entry name" value="RNaseHI"/>
</dbReference>
<feature type="binding site" evidence="11">
    <location>
        <position position="9"/>
    </location>
    <ligand>
        <name>Mg(2+)</name>
        <dbReference type="ChEBI" id="CHEBI:18420"/>
        <label>2</label>
    </ligand>
</feature>
<dbReference type="GO" id="GO:0005737">
    <property type="term" value="C:cytoplasm"/>
    <property type="evidence" value="ECO:0007669"/>
    <property type="project" value="UniProtKB-SubCell"/>
</dbReference>
<evidence type="ECO:0000256" key="7">
    <source>
        <dbReference type="ARBA" id="ARBA00022723"/>
    </source>
</evidence>
<dbReference type="OrthoDB" id="7845843at2"/>
<dbReference type="CDD" id="cd09278">
    <property type="entry name" value="RNase_HI_prokaryote_like"/>
    <property type="match status" value="1"/>
</dbReference>
<dbReference type="InterPro" id="IPR036397">
    <property type="entry name" value="RNaseH_sf"/>
</dbReference>
<evidence type="ECO:0000256" key="11">
    <source>
        <dbReference type="HAMAP-Rule" id="MF_00042"/>
    </source>
</evidence>
<dbReference type="Pfam" id="PF00075">
    <property type="entry name" value="RNase_H"/>
    <property type="match status" value="1"/>
</dbReference>
<dbReference type="InterPro" id="IPR012337">
    <property type="entry name" value="RNaseH-like_sf"/>
</dbReference>
<evidence type="ECO:0000256" key="4">
    <source>
        <dbReference type="ARBA" id="ARBA00011245"/>
    </source>
</evidence>
<feature type="binding site" evidence="11">
    <location>
        <position position="9"/>
    </location>
    <ligand>
        <name>Mg(2+)</name>
        <dbReference type="ChEBI" id="CHEBI:18420"/>
        <label>1</label>
    </ligand>
</feature>
<comment type="catalytic activity">
    <reaction evidence="1 11">
        <text>Endonucleolytic cleavage to 5'-phosphomonoester.</text>
        <dbReference type="EC" id="3.1.26.4"/>
    </reaction>
</comment>
<evidence type="ECO:0000256" key="1">
    <source>
        <dbReference type="ARBA" id="ARBA00000077"/>
    </source>
</evidence>
<dbReference type="GO" id="GO:0043137">
    <property type="term" value="P:DNA replication, removal of RNA primer"/>
    <property type="evidence" value="ECO:0007669"/>
    <property type="project" value="TreeGrafter"/>
</dbReference>
<evidence type="ECO:0000256" key="9">
    <source>
        <dbReference type="ARBA" id="ARBA00022801"/>
    </source>
</evidence>
<dbReference type="STRING" id="690567.2020"/>
<evidence type="ECO:0000313" key="14">
    <source>
        <dbReference type="Proteomes" id="UP000045545"/>
    </source>
</evidence>
<keyword evidence="11" id="KW-0963">Cytoplasm</keyword>
<comment type="similarity">
    <text evidence="3 11">Belongs to the RNase H family.</text>
</comment>
<keyword evidence="10 11" id="KW-0460">Magnesium</keyword>
<feature type="binding site" evidence="11">
    <location>
        <position position="47"/>
    </location>
    <ligand>
        <name>Mg(2+)</name>
        <dbReference type="ChEBI" id="CHEBI:18420"/>
        <label>1</label>
    </ligand>
</feature>
<dbReference type="Proteomes" id="UP000045545">
    <property type="component" value="Unassembled WGS sequence"/>
</dbReference>
<dbReference type="RefSeq" id="WP_046498420.1">
    <property type="nucleotide sequence ID" value="NZ_CGIH01000032.1"/>
</dbReference>
<protein>
    <recommendedName>
        <fullName evidence="5 11">Ribonuclease H</fullName>
        <shortName evidence="11">RNase H</shortName>
        <ecNumber evidence="5 11">3.1.26.4</ecNumber>
    </recommendedName>
</protein>
<evidence type="ECO:0000256" key="10">
    <source>
        <dbReference type="ARBA" id="ARBA00022842"/>
    </source>
</evidence>
<comment type="cofactor">
    <cofactor evidence="11">
        <name>Mg(2+)</name>
        <dbReference type="ChEBI" id="CHEBI:18420"/>
    </cofactor>
    <text evidence="11">Binds 1 Mg(2+) ion per subunit. May bind a second metal ion at a regulatory site, or after substrate binding.</text>
</comment>
<feature type="domain" description="RNase H type-1" evidence="12">
    <location>
        <begin position="1"/>
        <end position="143"/>
    </location>
</feature>
<dbReference type="PANTHER" id="PTHR10642:SF26">
    <property type="entry name" value="RIBONUCLEASE H1"/>
    <property type="match status" value="1"/>
</dbReference>
<dbReference type="InterPro" id="IPR002156">
    <property type="entry name" value="RNaseH_domain"/>
</dbReference>
<reference evidence="13 14" key="1">
    <citation type="submission" date="2015-03" db="EMBL/GenBank/DDBJ databases">
        <authorList>
            <person name="Murphy D."/>
        </authorList>
    </citation>
    <scope>NUCLEOTIDE SEQUENCE [LARGE SCALE GENOMIC DNA]</scope>
    <source>
        <strain evidence="13 14">OL-4</strain>
    </source>
</reference>
<evidence type="ECO:0000256" key="2">
    <source>
        <dbReference type="ARBA" id="ARBA00004065"/>
    </source>
</evidence>
<comment type="subunit">
    <text evidence="4 11">Monomer.</text>
</comment>
<comment type="function">
    <text evidence="2 11">Endonuclease that specifically degrades the RNA of RNA-DNA hybrids.</text>
</comment>
<keyword evidence="7 11" id="KW-0479">Metal-binding</keyword>
<evidence type="ECO:0000256" key="5">
    <source>
        <dbReference type="ARBA" id="ARBA00012180"/>
    </source>
</evidence>
<dbReference type="NCBIfam" id="NF001236">
    <property type="entry name" value="PRK00203.1"/>
    <property type="match status" value="1"/>
</dbReference>
<dbReference type="Gene3D" id="3.30.420.10">
    <property type="entry name" value="Ribonuclease H-like superfamily/Ribonuclease H"/>
    <property type="match status" value="1"/>
</dbReference>
<dbReference type="InterPro" id="IPR050092">
    <property type="entry name" value="RNase_H"/>
</dbReference>
<feature type="binding site" evidence="11">
    <location>
        <position position="70"/>
    </location>
    <ligand>
        <name>Mg(2+)</name>
        <dbReference type="ChEBI" id="CHEBI:18420"/>
        <label>1</label>
    </ligand>
</feature>
<dbReference type="PROSITE" id="PS50879">
    <property type="entry name" value="RNASE_H_1"/>
    <property type="match status" value="1"/>
</dbReference>
<dbReference type="GO" id="GO:0004523">
    <property type="term" value="F:RNA-DNA hybrid ribonuclease activity"/>
    <property type="evidence" value="ECO:0007669"/>
    <property type="project" value="UniProtKB-UniRule"/>
</dbReference>
<dbReference type="HAMAP" id="MF_00042">
    <property type="entry name" value="RNase_H"/>
    <property type="match status" value="1"/>
</dbReference>
<proteinExistence type="inferred from homology"/>
<evidence type="ECO:0000256" key="3">
    <source>
        <dbReference type="ARBA" id="ARBA00005300"/>
    </source>
</evidence>
<evidence type="ECO:0000313" key="13">
    <source>
        <dbReference type="EMBL" id="CFX84938.1"/>
    </source>
</evidence>
<keyword evidence="8 11" id="KW-0255">Endonuclease</keyword>
<dbReference type="FunFam" id="3.30.420.10:FF:000089">
    <property type="entry name" value="Ribonuclease H"/>
    <property type="match status" value="1"/>
</dbReference>
<name>A0A0E4GBW8_9FIRM</name>
<dbReference type="GO" id="GO:0000287">
    <property type="term" value="F:magnesium ion binding"/>
    <property type="evidence" value="ECO:0007669"/>
    <property type="project" value="UniProtKB-UniRule"/>
</dbReference>
<sequence>MKEVTIYTDGACSGNPGPGGWGAVLLYKDERKEIYGSESDTTNQRMEIKAVIEALRTLKVSNWDIVVYSDSAYVVNAIEQNWLENWQKNGWKNSKKEPVANQDLWRELIPLMRKNRVRMVKVKGHAGNTWNERCDQLARLGVKENREV</sequence>
<evidence type="ECO:0000256" key="8">
    <source>
        <dbReference type="ARBA" id="ARBA00022759"/>
    </source>
</evidence>
<organism evidence="13 14">
    <name type="scientific">Syntrophomonas zehnderi OL-4</name>
    <dbReference type="NCBI Taxonomy" id="690567"/>
    <lineage>
        <taxon>Bacteria</taxon>
        <taxon>Bacillati</taxon>
        <taxon>Bacillota</taxon>
        <taxon>Clostridia</taxon>
        <taxon>Eubacteriales</taxon>
        <taxon>Syntrophomonadaceae</taxon>
        <taxon>Syntrophomonas</taxon>
    </lineage>
</organism>
<keyword evidence="14" id="KW-1185">Reference proteome</keyword>
<evidence type="ECO:0000256" key="6">
    <source>
        <dbReference type="ARBA" id="ARBA00022722"/>
    </source>
</evidence>
<dbReference type="EMBL" id="CGIH01000032">
    <property type="protein sequence ID" value="CFX84938.1"/>
    <property type="molecule type" value="Genomic_DNA"/>
</dbReference>
<accession>A0A0E4GBW8</accession>